<dbReference type="Pfam" id="PF17944">
    <property type="entry name" value="Arg_decarbox_C"/>
    <property type="match status" value="1"/>
</dbReference>
<dbReference type="PANTHER" id="PTHR43295:SF9">
    <property type="entry name" value="BIOSYNTHETIC ARGININE DECARBOXYLASE"/>
    <property type="match status" value="1"/>
</dbReference>
<evidence type="ECO:0000256" key="1">
    <source>
        <dbReference type="ARBA" id="ARBA00001933"/>
    </source>
</evidence>
<dbReference type="SUPFAM" id="SSF51419">
    <property type="entry name" value="PLP-binding barrel"/>
    <property type="match status" value="1"/>
</dbReference>
<dbReference type="PIRSF" id="PIRSF001336">
    <property type="entry name" value="Arg_decrbxlase"/>
    <property type="match status" value="1"/>
</dbReference>
<evidence type="ECO:0000256" key="7">
    <source>
        <dbReference type="ARBA" id="ARBA00022793"/>
    </source>
</evidence>
<evidence type="ECO:0000259" key="18">
    <source>
        <dbReference type="Pfam" id="PF17944"/>
    </source>
</evidence>
<dbReference type="PANTHER" id="PTHR43295">
    <property type="entry name" value="ARGININE DECARBOXYLASE"/>
    <property type="match status" value="1"/>
</dbReference>
<keyword evidence="9 14" id="KW-0663">Pyridoxal phosphate</keyword>
<reference evidence="19 20" key="1">
    <citation type="submission" date="2019-07" db="EMBL/GenBank/DDBJ databases">
        <title>Draft genome for Aliikangiella sp. M105.</title>
        <authorList>
            <person name="Wang G."/>
        </authorList>
    </citation>
    <scope>NUCLEOTIDE SEQUENCE [LARGE SCALE GENOMIC DNA]</scope>
    <source>
        <strain evidence="19 20">M105</strain>
    </source>
</reference>
<dbReference type="EMBL" id="VIKS01000009">
    <property type="protein sequence ID" value="TQV86833.1"/>
    <property type="molecule type" value="Genomic_DNA"/>
</dbReference>
<dbReference type="InterPro" id="IPR009006">
    <property type="entry name" value="Ala_racemase/Decarboxylase_C"/>
</dbReference>
<dbReference type="Gene3D" id="3.20.20.10">
    <property type="entry name" value="Alanine racemase"/>
    <property type="match status" value="1"/>
</dbReference>
<evidence type="ECO:0000259" key="17">
    <source>
        <dbReference type="Pfam" id="PF17810"/>
    </source>
</evidence>
<feature type="domain" description="Arginine decarboxylase helical bundle" evidence="17">
    <location>
        <begin position="382"/>
        <end position="464"/>
    </location>
</feature>
<dbReference type="Pfam" id="PF17810">
    <property type="entry name" value="Arg_decarb_HB"/>
    <property type="match status" value="1"/>
</dbReference>
<dbReference type="InterPro" id="IPR041128">
    <property type="entry name" value="Arg_decarbox_C"/>
</dbReference>
<protein>
    <recommendedName>
        <fullName evidence="5 13">Arginine decarboxylase</fullName>
        <ecNumber evidence="5 13">4.1.1.19</ecNumber>
    </recommendedName>
</protein>
<dbReference type="Gene3D" id="1.20.58.930">
    <property type="match status" value="1"/>
</dbReference>
<dbReference type="PRINTS" id="PR01180">
    <property type="entry name" value="ARGDCRBXLASE"/>
</dbReference>
<dbReference type="GO" id="GO:0008295">
    <property type="term" value="P:spermidine biosynthetic process"/>
    <property type="evidence" value="ECO:0007669"/>
    <property type="project" value="UniProtKB-UniRule"/>
</dbReference>
<evidence type="ECO:0000256" key="12">
    <source>
        <dbReference type="ARBA" id="ARBA00023239"/>
    </source>
</evidence>
<dbReference type="InterPro" id="IPR040634">
    <property type="entry name" value="Arg_decarb_HB"/>
</dbReference>
<dbReference type="InterPro" id="IPR000183">
    <property type="entry name" value="Orn/DAP/Arg_de-COase"/>
</dbReference>
<keyword evidence="10" id="KW-0745">Spermidine biosynthesis</keyword>
<evidence type="ECO:0000256" key="13">
    <source>
        <dbReference type="NCBIfam" id="TIGR01273"/>
    </source>
</evidence>
<dbReference type="RefSeq" id="WP_142894233.1">
    <property type="nucleotide sequence ID" value="NZ_ML660165.1"/>
</dbReference>
<proteinExistence type="inferred from homology"/>
<dbReference type="CDD" id="cd06830">
    <property type="entry name" value="PLPDE_III_ADC"/>
    <property type="match status" value="1"/>
</dbReference>
<keyword evidence="20" id="KW-1185">Reference proteome</keyword>
<dbReference type="InterPro" id="IPR029066">
    <property type="entry name" value="PLP-binding_barrel"/>
</dbReference>
<dbReference type="GO" id="GO:0046872">
    <property type="term" value="F:metal ion binding"/>
    <property type="evidence" value="ECO:0007669"/>
    <property type="project" value="UniProtKB-KW"/>
</dbReference>
<evidence type="ECO:0000313" key="20">
    <source>
        <dbReference type="Proteomes" id="UP000315439"/>
    </source>
</evidence>
<evidence type="ECO:0000259" key="16">
    <source>
        <dbReference type="Pfam" id="PF02784"/>
    </source>
</evidence>
<evidence type="ECO:0000256" key="2">
    <source>
        <dbReference type="ARBA" id="ARBA00001946"/>
    </source>
</evidence>
<evidence type="ECO:0000256" key="15">
    <source>
        <dbReference type="PIRSR" id="PIRSR600183-50"/>
    </source>
</evidence>
<dbReference type="EC" id="4.1.1.19" evidence="5 13"/>
<dbReference type="PROSITE" id="PS00879">
    <property type="entry name" value="ODR_DC_2_2"/>
    <property type="match status" value="1"/>
</dbReference>
<evidence type="ECO:0000256" key="9">
    <source>
        <dbReference type="ARBA" id="ARBA00022898"/>
    </source>
</evidence>
<keyword evidence="8" id="KW-0460">Magnesium</keyword>
<organism evidence="19 20">
    <name type="scientific">Aliikangiella coralliicola</name>
    <dbReference type="NCBI Taxonomy" id="2592383"/>
    <lineage>
        <taxon>Bacteria</taxon>
        <taxon>Pseudomonadati</taxon>
        <taxon>Pseudomonadota</taxon>
        <taxon>Gammaproteobacteria</taxon>
        <taxon>Oceanospirillales</taxon>
        <taxon>Pleioneaceae</taxon>
        <taxon>Aliikangiella</taxon>
    </lineage>
</organism>
<name>A0A545UBM7_9GAMM</name>
<dbReference type="InterPro" id="IPR022657">
    <property type="entry name" value="De-COase2_CS"/>
</dbReference>
<accession>A0A545UBM7</accession>
<feature type="modified residue" description="N6-(pyridoxal phosphate)lysine" evidence="14">
    <location>
        <position position="111"/>
    </location>
</feature>
<evidence type="ECO:0000256" key="14">
    <source>
        <dbReference type="PIRSR" id="PIRSR001336-50"/>
    </source>
</evidence>
<dbReference type="Proteomes" id="UP000315439">
    <property type="component" value="Unassembled WGS sequence"/>
</dbReference>
<dbReference type="SUPFAM" id="SSF50621">
    <property type="entry name" value="Alanine racemase C-terminal domain-like"/>
    <property type="match status" value="1"/>
</dbReference>
<evidence type="ECO:0000313" key="19">
    <source>
        <dbReference type="EMBL" id="TQV86833.1"/>
    </source>
</evidence>
<dbReference type="NCBIfam" id="TIGR01273">
    <property type="entry name" value="speA"/>
    <property type="match status" value="1"/>
</dbReference>
<dbReference type="NCBIfam" id="NF003763">
    <property type="entry name" value="PRK05354.1"/>
    <property type="match status" value="1"/>
</dbReference>
<evidence type="ECO:0000256" key="6">
    <source>
        <dbReference type="ARBA" id="ARBA00022723"/>
    </source>
</evidence>
<keyword evidence="12 19" id="KW-0456">Lyase</keyword>
<dbReference type="GO" id="GO:0006527">
    <property type="term" value="P:L-arginine catabolic process"/>
    <property type="evidence" value="ECO:0007669"/>
    <property type="project" value="InterPro"/>
</dbReference>
<dbReference type="Pfam" id="PF02784">
    <property type="entry name" value="Orn_Arg_deC_N"/>
    <property type="match status" value="1"/>
</dbReference>
<dbReference type="GO" id="GO:0008792">
    <property type="term" value="F:arginine decarboxylase activity"/>
    <property type="evidence" value="ECO:0007669"/>
    <property type="project" value="UniProtKB-UniRule"/>
</dbReference>
<feature type="domain" description="Orn/DAP/Arg decarboxylase 2 N-terminal" evidence="16">
    <location>
        <begin position="100"/>
        <end position="356"/>
    </location>
</feature>
<keyword evidence="7" id="KW-0210">Decarboxylase</keyword>
<dbReference type="GO" id="GO:0033388">
    <property type="term" value="P:putrescine biosynthetic process from arginine"/>
    <property type="evidence" value="ECO:0007669"/>
    <property type="project" value="TreeGrafter"/>
</dbReference>
<dbReference type="OrthoDB" id="9802658at2"/>
<evidence type="ECO:0000256" key="11">
    <source>
        <dbReference type="ARBA" id="ARBA00023115"/>
    </source>
</evidence>
<dbReference type="InterPro" id="IPR022644">
    <property type="entry name" value="De-COase2_N"/>
</dbReference>
<gene>
    <name evidence="19" type="primary">speA</name>
    <name evidence="19" type="ORF">FLL46_13510</name>
</gene>
<dbReference type="PRINTS" id="PR01179">
    <property type="entry name" value="ODADCRBXLASE"/>
</dbReference>
<evidence type="ECO:0000256" key="4">
    <source>
        <dbReference type="ARBA" id="ARBA00008357"/>
    </source>
</evidence>
<dbReference type="AlphaFoldDB" id="A0A545UBM7"/>
<comment type="similarity">
    <text evidence="4">Belongs to the Orn/Lys/Arg decarboxylase class-II family. SpeA subfamily.</text>
</comment>
<feature type="domain" description="Arginine decarboxylase C-terminal helical" evidence="18">
    <location>
        <begin position="595"/>
        <end position="644"/>
    </location>
</feature>
<evidence type="ECO:0000256" key="3">
    <source>
        <dbReference type="ARBA" id="ARBA00002257"/>
    </source>
</evidence>
<feature type="active site" description="Proton donor" evidence="15">
    <location>
        <position position="517"/>
    </location>
</feature>
<dbReference type="Gene3D" id="1.10.287.3440">
    <property type="match status" value="1"/>
</dbReference>
<dbReference type="InterPro" id="IPR002985">
    <property type="entry name" value="Arg_decrbxlase"/>
</dbReference>
<dbReference type="Gene3D" id="2.40.37.10">
    <property type="entry name" value="Lyase, Ornithine Decarboxylase, Chain A, domain 1"/>
    <property type="match status" value="1"/>
</dbReference>
<dbReference type="FunFam" id="3.20.20.10:FF:000001">
    <property type="entry name" value="Biosynthetic arginine decarboxylase"/>
    <property type="match status" value="1"/>
</dbReference>
<sequence length="646" mass="73407">MHSVFNHQLDQQQWSVDQAIQHYNVKYWGENYFDLNNAGELLVRPDPNQTEATFELTKICQSLAKKGMQMPVLLRFIDILRHRVESLCDVFNNAISEQNYQGNYTVCYPIKVNQQRRVVEGLIKSNQKLAQPQVGLEAGSKSELMAVLALSEKTNSVIVCNGYKDRDYLRTALIATQLGHQVYIVIEKISELDLLLQEAEIMDVTPRIGIRARLASKGESKWQESGGEHSKFGLSASQILRVVDKLKKENQLNIFQLLHFHLGSQITSIRDIQNALKECARFYAELCKIGAPITTVDVGGGLGVDYEGTQSQSHCSVNYSLSEYANNVVGAFRETAEKSSLPHPSIITESGRALTAHHAVLITNVIDSEKPREVEVEQPFDDCHVIIHNLWDIFIEAQDSENNHQLIECYHNAEYLLKQTQEMFNHGIINLVERGLAERTHRRILFTIKQRIDPEIKTHHETLAILQQKLASKFFVNFSVFQSLPDAWAIDQIFPIMPLKGLHEKPQETAILQDITCDSDGVLKHYVNGKSIMPTVDLPHYTPDEEYLIGLFMVGAYQEILGDMHNLFGDTHTVDLELNGDNELKVVATETGSSVEELLDYVDFDAKSLLESYRRQLKQSALPQSTQRQYLAELRQGIYGYCYLEE</sequence>
<keyword evidence="11" id="KW-0620">Polyamine biosynthesis</keyword>
<evidence type="ECO:0000256" key="8">
    <source>
        <dbReference type="ARBA" id="ARBA00022842"/>
    </source>
</evidence>
<evidence type="ECO:0000256" key="5">
    <source>
        <dbReference type="ARBA" id="ARBA00012426"/>
    </source>
</evidence>
<comment type="cofactor">
    <cofactor evidence="2">
        <name>Mg(2+)</name>
        <dbReference type="ChEBI" id="CHEBI:18420"/>
    </cofactor>
</comment>
<keyword evidence="6" id="KW-0479">Metal-binding</keyword>
<evidence type="ECO:0000256" key="10">
    <source>
        <dbReference type="ARBA" id="ARBA00023066"/>
    </source>
</evidence>
<comment type="cofactor">
    <cofactor evidence="1 14">
        <name>pyridoxal 5'-phosphate</name>
        <dbReference type="ChEBI" id="CHEBI:597326"/>
    </cofactor>
</comment>
<comment type="caution">
    <text evidence="19">The sequence shown here is derived from an EMBL/GenBank/DDBJ whole genome shotgun (WGS) entry which is preliminary data.</text>
</comment>
<comment type="function">
    <text evidence="3">Catalyzes the biosynthesis of agmatine from arginine.</text>
</comment>